<evidence type="ECO:0000313" key="2">
    <source>
        <dbReference type="EMBL" id="MTW02617.1"/>
    </source>
</evidence>
<dbReference type="SUPFAM" id="SSF56024">
    <property type="entry name" value="Phospholipase D/nuclease"/>
    <property type="match status" value="1"/>
</dbReference>
<name>A0A6L6PYI0_9BURK</name>
<evidence type="ECO:0000313" key="3">
    <source>
        <dbReference type="Proteomes" id="UP000484015"/>
    </source>
</evidence>
<evidence type="ECO:0000256" key="1">
    <source>
        <dbReference type="SAM" id="MobiDB-lite"/>
    </source>
</evidence>
<dbReference type="Proteomes" id="UP000484015">
    <property type="component" value="Unassembled WGS sequence"/>
</dbReference>
<proteinExistence type="predicted"/>
<keyword evidence="3" id="KW-1185">Reference proteome</keyword>
<protein>
    <recommendedName>
        <fullName evidence="4">PLD phosphodiesterase domain-containing protein</fullName>
    </recommendedName>
</protein>
<organism evidence="2 3">
    <name type="scientific">Pseudoduganella ginsengisoli</name>
    <dbReference type="NCBI Taxonomy" id="1462440"/>
    <lineage>
        <taxon>Bacteria</taxon>
        <taxon>Pseudomonadati</taxon>
        <taxon>Pseudomonadota</taxon>
        <taxon>Betaproteobacteria</taxon>
        <taxon>Burkholderiales</taxon>
        <taxon>Oxalobacteraceae</taxon>
        <taxon>Telluria group</taxon>
        <taxon>Pseudoduganella</taxon>
    </lineage>
</organism>
<gene>
    <name evidence="2" type="ORF">GM668_11040</name>
</gene>
<reference evidence="2 3" key="1">
    <citation type="submission" date="2019-11" db="EMBL/GenBank/DDBJ databases">
        <title>Type strains purchased from KCTC, JCM and DSMZ.</title>
        <authorList>
            <person name="Lu H."/>
        </authorList>
    </citation>
    <scope>NUCLEOTIDE SEQUENCE [LARGE SCALE GENOMIC DNA]</scope>
    <source>
        <strain evidence="2 3">KCTC 42409</strain>
    </source>
</reference>
<accession>A0A6L6PYI0</accession>
<dbReference type="RefSeq" id="WP_155438999.1">
    <property type="nucleotide sequence ID" value="NZ_WNLA01000005.1"/>
</dbReference>
<feature type="region of interest" description="Disordered" evidence="1">
    <location>
        <begin position="761"/>
        <end position="797"/>
    </location>
</feature>
<dbReference type="Gene3D" id="3.30.870.10">
    <property type="entry name" value="Endonuclease Chain A"/>
    <property type="match status" value="1"/>
</dbReference>
<sequence>MTTLYQPPVNTLGIMAPVLGPWFTGGNAMPMLPALPGPANQPSQLHVPVALNNTNWLPPATGNLSLYYVQNNAVPPALDTLRNIDGNNPFAANGIYAGQTRLVAWFRLLPEVEQRLHQCLALLPPPTAAALGAAAPVAGVPSRPQVRSFMMVFPNAGVTTGFIDAMFNGALDGDNVFERMNCVGLVTSDGANVTGNMALPMTHLRRPGGQSPDTLVANMTAQVDLWCFDRRGRPIDPGAVACWWSWLLNYGIGETAPGNGTFQLLAPNIQLANMATPGAVLAPVPAAGAPASLPQVANFAPGLTAHLVNPHEGVLGAPFLSVDGDTADTNNVQRLTLSVGGAAIPNPATSLAGGGAGGNIVLNFTAAPTVSVPAPPAGSPNVPYNPPADNAPLARIAVLPGGPYTAPAAAGVTLWPAGPLHTNLTRDFVRVAVVDEEAFLVGYRRRRSDMAAANPAFPDAAALKPGQLRREMDQNRPSTRITVAPSAGPVLRATSGAVAAAMLALPNAPANPARMVLGVTDTGWGAPSAPAGLVPPVPAAASPFPGALADAANTPPAALAVGQYRVLPLQGDGGVPADRQLVLLEANFGPACAGANVRAWPLGFDLATGNHFRLSGGSAVVGLNGTAFAVLALPNGLSNPVGQMRFDVQAVIPRAGGGVLTRRYAALPFNRPAALAGAPVAANALAGSWVVCETGLVGAAPPLAPGSIPAGAHVVQTGAPAMLVDRNTIAAASLVGTLANYLTANPTALLSLTDPAFGSTADRADSVGRPLPRAHPSVPAPGAQPGDLPPGQNGPGGGVLALAGNGVHLLGRGAAEAGSASLPLGLMNRNEVVGASLGAAAQAAVIGASPPVPWALEPATNHFLGYPGVPASIEVHGTGAVLSGGAAIAAGEYVRERTAGLGIAAFRGVADPTLRGLLMQSEVALVAEASMTLLPPAAAVAAPSPVVAVLRTSAMGVEGLPLVCQAINSNGYYPTLTNVLDTFYVWLNNNIPVPAGIPGGGPAPGQLGTWLSNQNPPATNALAACRALDRRIQSSVFGSREALYSLVAAINRAEDLIYIETPELDNLVLRCADGNPAAAAAENVSLWQVLLARMAARRGLRVVLCVSSLPAPGTPQRLREVRDQSLLDAITAARTAAGSRFAVFSPGVGAGRALRIASTSVVVDDAYALTGSTHLSRRGLSWDTSLAAAVFDENLVDGRPADVLAFRNQLLADRLGIPLAAVPMDAAELVRAITDLDTQGSNRLSAVPIVPPATAVTPLDQDVWLPDGSLSSAERSDLPGWSTLFLQSTALTGPEHAITEG</sequence>
<evidence type="ECO:0008006" key="4">
    <source>
        <dbReference type="Google" id="ProtNLM"/>
    </source>
</evidence>
<dbReference type="OrthoDB" id="9814092at2"/>
<comment type="caution">
    <text evidence="2">The sequence shown here is derived from an EMBL/GenBank/DDBJ whole genome shotgun (WGS) entry which is preliminary data.</text>
</comment>
<dbReference type="EMBL" id="WNLA01000005">
    <property type="protein sequence ID" value="MTW02617.1"/>
    <property type="molecule type" value="Genomic_DNA"/>
</dbReference>